<dbReference type="Proteomes" id="UP000245081">
    <property type="component" value="Unassembled WGS sequence"/>
</dbReference>
<proteinExistence type="predicted"/>
<comment type="caution">
    <text evidence="1">The sequence shown here is derived from an EMBL/GenBank/DDBJ whole genome shotgun (WGS) entry which is preliminary data.</text>
</comment>
<name>A0A2R5FD58_9PROT</name>
<protein>
    <submittedName>
        <fullName evidence="1">DNA polymerase III subunit delta</fullName>
    </submittedName>
</protein>
<evidence type="ECO:0000313" key="1">
    <source>
        <dbReference type="EMBL" id="GBG14544.1"/>
    </source>
</evidence>
<gene>
    <name evidence="1" type="ORF">NMK_2143</name>
</gene>
<reference evidence="1 2" key="1">
    <citation type="journal article" date="2018" name="Environ. Microbiol.">
        <title>Isolation and genomic characterization of Novimethylophilus kurashikiensis gen. nov. sp. nov., a new lanthanide-dependent methylotrophic species of Methylophilaceae.</title>
        <authorList>
            <person name="Lv H."/>
            <person name="Sahin N."/>
            <person name="Tani A."/>
        </authorList>
    </citation>
    <scope>NUCLEOTIDE SEQUENCE [LARGE SCALE GENOMIC DNA]</scope>
    <source>
        <strain evidence="1 2">La2-4</strain>
    </source>
</reference>
<evidence type="ECO:0000313" key="2">
    <source>
        <dbReference type="Proteomes" id="UP000245081"/>
    </source>
</evidence>
<dbReference type="EMBL" id="BDOQ01000008">
    <property type="protein sequence ID" value="GBG14544.1"/>
    <property type="molecule type" value="Genomic_DNA"/>
</dbReference>
<organism evidence="1 2">
    <name type="scientific">Novimethylophilus kurashikiensis</name>
    <dbReference type="NCBI Taxonomy" id="1825523"/>
    <lineage>
        <taxon>Bacteria</taxon>
        <taxon>Pseudomonadati</taxon>
        <taxon>Pseudomonadota</taxon>
        <taxon>Betaproteobacteria</taxon>
        <taxon>Nitrosomonadales</taxon>
        <taxon>Methylophilaceae</taxon>
        <taxon>Novimethylophilus</taxon>
    </lineage>
</organism>
<accession>A0A2R5FD58</accession>
<dbReference type="RefSeq" id="WP_109015733.1">
    <property type="nucleotide sequence ID" value="NZ_BDOQ01000008.1"/>
</dbReference>
<keyword evidence="2" id="KW-1185">Reference proteome</keyword>
<dbReference type="AlphaFoldDB" id="A0A2R5FD58"/>
<sequence>MQHFVPTWVKPLLGPRELQILDAPDVEFLCDDVDGAPLPNHQQLIQSPSAGAFMLDTFERKVIAIQTH</sequence>